<dbReference type="EMBL" id="BAABAK010000003">
    <property type="protein sequence ID" value="GAA3955441.1"/>
    <property type="molecule type" value="Genomic_DNA"/>
</dbReference>
<dbReference type="RefSeq" id="WP_344764960.1">
    <property type="nucleotide sequence ID" value="NZ_BAABAK010000003.1"/>
</dbReference>
<evidence type="ECO:0000313" key="3">
    <source>
        <dbReference type="Proteomes" id="UP001501081"/>
    </source>
</evidence>
<evidence type="ECO:0000313" key="2">
    <source>
        <dbReference type="EMBL" id="GAA3955441.1"/>
    </source>
</evidence>
<feature type="compositionally biased region" description="Basic and acidic residues" evidence="1">
    <location>
        <begin position="1"/>
        <end position="10"/>
    </location>
</feature>
<feature type="compositionally biased region" description="Basic and acidic residues" evidence="1">
    <location>
        <begin position="62"/>
        <end position="73"/>
    </location>
</feature>
<feature type="region of interest" description="Disordered" evidence="1">
    <location>
        <begin position="1"/>
        <end position="73"/>
    </location>
</feature>
<evidence type="ECO:0000256" key="1">
    <source>
        <dbReference type="SAM" id="MobiDB-lite"/>
    </source>
</evidence>
<name>A0ABP7NWJ5_9SPHI</name>
<proteinExistence type="predicted"/>
<accession>A0ABP7NWJ5</accession>
<protein>
    <submittedName>
        <fullName evidence="2">Uncharacterized protein</fullName>
    </submittedName>
</protein>
<dbReference type="Proteomes" id="UP001501081">
    <property type="component" value="Unassembled WGS sequence"/>
</dbReference>
<gene>
    <name evidence="2" type="ORF">GCM10022246_06910</name>
</gene>
<sequence>MINPDEKIPVDDSSSNEAEDQQSQKDIHSNGLDEKIVEENHTNKDLLDEAYRASESAYTLNTDDKPENVPDED</sequence>
<organism evidence="2 3">
    <name type="scientific">Pedobacter ginsengiterrae</name>
    <dbReference type="NCBI Taxonomy" id="871696"/>
    <lineage>
        <taxon>Bacteria</taxon>
        <taxon>Pseudomonadati</taxon>
        <taxon>Bacteroidota</taxon>
        <taxon>Sphingobacteriia</taxon>
        <taxon>Sphingobacteriales</taxon>
        <taxon>Sphingobacteriaceae</taxon>
        <taxon>Pedobacter</taxon>
    </lineage>
</organism>
<keyword evidence="3" id="KW-1185">Reference proteome</keyword>
<feature type="compositionally biased region" description="Basic and acidic residues" evidence="1">
    <location>
        <begin position="22"/>
        <end position="52"/>
    </location>
</feature>
<comment type="caution">
    <text evidence="2">The sequence shown here is derived from an EMBL/GenBank/DDBJ whole genome shotgun (WGS) entry which is preliminary data.</text>
</comment>
<reference evidence="3" key="1">
    <citation type="journal article" date="2019" name="Int. J. Syst. Evol. Microbiol.">
        <title>The Global Catalogue of Microorganisms (GCM) 10K type strain sequencing project: providing services to taxonomists for standard genome sequencing and annotation.</title>
        <authorList>
            <consortium name="The Broad Institute Genomics Platform"/>
            <consortium name="The Broad Institute Genome Sequencing Center for Infectious Disease"/>
            <person name="Wu L."/>
            <person name="Ma J."/>
        </authorList>
    </citation>
    <scope>NUCLEOTIDE SEQUENCE [LARGE SCALE GENOMIC DNA]</scope>
    <source>
        <strain evidence="3">JCM 17338</strain>
    </source>
</reference>